<dbReference type="InterPro" id="IPR015517">
    <property type="entry name" value="dCMP_deaminase-rel"/>
</dbReference>
<proteinExistence type="predicted"/>
<evidence type="ECO:0000313" key="4">
    <source>
        <dbReference type="EMBL" id="MBO9199424.1"/>
    </source>
</evidence>
<evidence type="ECO:0000313" key="5">
    <source>
        <dbReference type="Proteomes" id="UP000677244"/>
    </source>
</evidence>
<dbReference type="CDD" id="cd14686">
    <property type="entry name" value="bZIP"/>
    <property type="match status" value="1"/>
</dbReference>
<organism evidence="4 5">
    <name type="scientific">Niastella soli</name>
    <dbReference type="NCBI Taxonomy" id="2821487"/>
    <lineage>
        <taxon>Bacteria</taxon>
        <taxon>Pseudomonadati</taxon>
        <taxon>Bacteroidota</taxon>
        <taxon>Chitinophagia</taxon>
        <taxon>Chitinophagales</taxon>
        <taxon>Chitinophagaceae</taxon>
        <taxon>Niastella</taxon>
    </lineage>
</organism>
<evidence type="ECO:0000256" key="1">
    <source>
        <dbReference type="ARBA" id="ARBA00022801"/>
    </source>
</evidence>
<accession>A0ABS3YNF5</accession>
<sequence length="643" mass="73749">MQPGIDLSPIYTLRSNFTIIGLTGRTGSGYVDIAMQLTKGFNKKDYPNPDSFDLSHNSYKKYKIAYNYATENFKKFTLIRYRDVIALYLTKYSYGCFISFLKSDDLKNFFLKSKAKVEYDFTEEIKILATLESTFNDIHARFSEINYEDELRKAEWAPKLNELFLDSTFQTFCTDFHRSLQKSSFVKHNILMEILTTNMRKSGNPYRSDGKDSNNLFSIAKLINSIIKAIRKSNQDSTKIVIESFRNSLEIMYFKQRYSAFYVIAVNRENPIRESELKKAYGPEYDNVKKILENEYTGGKGKGFYRQYVRDCIEKADIHISFRDINETQELNDALSEKRKAGQDTTSPYYSWPMQLIKYIALIEHPGLVTPSPEERCMQLAYTAKYNSGCISRQVGAAICDEYYSIKAIGWNNTPSGQVPCVIRDARVLLGSIEGSPNNSNSKNFDLELQAFTPYERNNAEFKEALKYHYKNAIDSNEHLLKGRNVCMCFKSLQNSCSEGKNQVHTRALHAEESAFLQITKYGGTAIKNGKLFTTASPCELCAKKAYQLGIKVIYYVDPYPGISTEQILSAGTTPPELRLFNGAIGNAYHWLYEPFMAYKDELSLILGLEIKDKLSKLEEENSKMHLENEELKKQLSELKGNK</sequence>
<dbReference type="Gene3D" id="3.40.50.300">
    <property type="entry name" value="P-loop containing nucleotide triphosphate hydrolases"/>
    <property type="match status" value="1"/>
</dbReference>
<dbReference type="EMBL" id="JAGHKO010000001">
    <property type="protein sequence ID" value="MBO9199424.1"/>
    <property type="molecule type" value="Genomic_DNA"/>
</dbReference>
<dbReference type="RefSeq" id="WP_209137490.1">
    <property type="nucleotide sequence ID" value="NZ_JAGHKO010000001.1"/>
</dbReference>
<feature type="coiled-coil region" evidence="2">
    <location>
        <begin position="615"/>
        <end position="642"/>
    </location>
</feature>
<dbReference type="Proteomes" id="UP000677244">
    <property type="component" value="Unassembled WGS sequence"/>
</dbReference>
<keyword evidence="2" id="KW-0175">Coiled coil</keyword>
<comment type="caution">
    <text evidence="4">The sequence shown here is derived from an EMBL/GenBank/DDBJ whole genome shotgun (WGS) entry which is preliminary data.</text>
</comment>
<dbReference type="InterPro" id="IPR002125">
    <property type="entry name" value="CMP_dCMP_dom"/>
</dbReference>
<keyword evidence="1" id="KW-0378">Hydrolase</keyword>
<gene>
    <name evidence="4" type="ORF">J7I42_04040</name>
</gene>
<dbReference type="InterPro" id="IPR027417">
    <property type="entry name" value="P-loop_NTPase"/>
</dbReference>
<dbReference type="PANTHER" id="PTHR11086">
    <property type="entry name" value="DEOXYCYTIDYLATE DEAMINASE-RELATED"/>
    <property type="match status" value="1"/>
</dbReference>
<dbReference type="Gene3D" id="3.40.140.10">
    <property type="entry name" value="Cytidine Deaminase, domain 2"/>
    <property type="match status" value="1"/>
</dbReference>
<keyword evidence="5" id="KW-1185">Reference proteome</keyword>
<evidence type="ECO:0000256" key="2">
    <source>
        <dbReference type="SAM" id="Coils"/>
    </source>
</evidence>
<reference evidence="4 5" key="1">
    <citation type="submission" date="2021-03" db="EMBL/GenBank/DDBJ databases">
        <title>Assistant Professor.</title>
        <authorList>
            <person name="Huq M.A."/>
        </authorList>
    </citation>
    <scope>NUCLEOTIDE SEQUENCE [LARGE SCALE GENOMIC DNA]</scope>
    <source>
        <strain evidence="4 5">MAH-29</strain>
    </source>
</reference>
<evidence type="ECO:0000259" key="3">
    <source>
        <dbReference type="Pfam" id="PF00383"/>
    </source>
</evidence>
<dbReference type="SUPFAM" id="SSF53927">
    <property type="entry name" value="Cytidine deaminase-like"/>
    <property type="match status" value="1"/>
</dbReference>
<protein>
    <recommendedName>
        <fullName evidence="3">CMP/dCMP-type deaminase domain-containing protein</fullName>
    </recommendedName>
</protein>
<dbReference type="InterPro" id="IPR016193">
    <property type="entry name" value="Cytidine_deaminase-like"/>
</dbReference>
<dbReference type="Pfam" id="PF00383">
    <property type="entry name" value="dCMP_cyt_deam_1"/>
    <property type="match status" value="1"/>
</dbReference>
<dbReference type="PANTHER" id="PTHR11086:SF18">
    <property type="entry name" value="DEOXYCYTIDYLATE DEAMINASE"/>
    <property type="match status" value="1"/>
</dbReference>
<feature type="domain" description="CMP/dCMP-type deaminase" evidence="3">
    <location>
        <begin position="487"/>
        <end position="556"/>
    </location>
</feature>
<name>A0ABS3YNF5_9BACT</name>